<dbReference type="Pfam" id="PF07362">
    <property type="entry name" value="CcdA"/>
    <property type="match status" value="1"/>
</dbReference>
<protein>
    <recommendedName>
        <fullName evidence="4">Acetoacetyl-CoA synthase</fullName>
    </recommendedName>
</protein>
<comment type="caution">
    <text evidence="2">The sequence shown here is derived from an EMBL/GenBank/DDBJ whole genome shotgun (WGS) entry which is preliminary data.</text>
</comment>
<dbReference type="Proteomes" id="UP000621856">
    <property type="component" value="Unassembled WGS sequence"/>
</dbReference>
<dbReference type="AlphaFoldDB" id="A0A8J3A2F6"/>
<organism evidence="2 3">
    <name type="scientific">Aquisalinus luteolus</name>
    <dbReference type="NCBI Taxonomy" id="1566827"/>
    <lineage>
        <taxon>Bacteria</taxon>
        <taxon>Pseudomonadati</taxon>
        <taxon>Pseudomonadota</taxon>
        <taxon>Alphaproteobacteria</taxon>
        <taxon>Parvularculales</taxon>
        <taxon>Parvularculaceae</taxon>
        <taxon>Aquisalinus</taxon>
    </lineage>
</organism>
<reference evidence="2" key="2">
    <citation type="submission" date="2020-09" db="EMBL/GenBank/DDBJ databases">
        <authorList>
            <person name="Sun Q."/>
            <person name="Zhou Y."/>
        </authorList>
    </citation>
    <scope>NUCLEOTIDE SEQUENCE</scope>
    <source>
        <strain evidence="2">CGMCC 1.14984</strain>
    </source>
</reference>
<evidence type="ECO:0000256" key="1">
    <source>
        <dbReference type="ARBA" id="ARBA00022649"/>
    </source>
</evidence>
<reference evidence="2" key="1">
    <citation type="journal article" date="2014" name="Int. J. Syst. Evol. Microbiol.">
        <title>Complete genome sequence of Corynebacterium casei LMG S-19264T (=DSM 44701T), isolated from a smear-ripened cheese.</title>
        <authorList>
            <consortium name="US DOE Joint Genome Institute (JGI-PGF)"/>
            <person name="Walter F."/>
            <person name="Albersmeier A."/>
            <person name="Kalinowski J."/>
            <person name="Ruckert C."/>
        </authorList>
    </citation>
    <scope>NUCLEOTIDE SEQUENCE</scope>
    <source>
        <strain evidence="2">CGMCC 1.14984</strain>
    </source>
</reference>
<name>A0A8J3A2F6_9PROT</name>
<dbReference type="InterPro" id="IPR009956">
    <property type="entry name" value="Post-segregation_anti-tox_CcdA"/>
</dbReference>
<sequence>MRITYAHKILEGLMSFYDRKAPKKATNVTINADLLQQAKALKLNLSALSERAIEEAVRAEKKRQWQEDNAEAIAAHHAFHEEHGFFADHVRAWRDGK</sequence>
<accession>A0A8J3A2F6</accession>
<proteinExistence type="predicted"/>
<evidence type="ECO:0008006" key="4">
    <source>
        <dbReference type="Google" id="ProtNLM"/>
    </source>
</evidence>
<keyword evidence="1" id="KW-1277">Toxin-antitoxin system</keyword>
<gene>
    <name evidence="2" type="ORF">GCM10011355_06560</name>
</gene>
<evidence type="ECO:0000313" key="3">
    <source>
        <dbReference type="Proteomes" id="UP000621856"/>
    </source>
</evidence>
<evidence type="ECO:0000313" key="2">
    <source>
        <dbReference type="EMBL" id="GGH93821.1"/>
    </source>
</evidence>
<dbReference type="EMBL" id="BMGZ01000001">
    <property type="protein sequence ID" value="GGH93821.1"/>
    <property type="molecule type" value="Genomic_DNA"/>
</dbReference>